<dbReference type="AlphaFoldDB" id="A0AAV9A1A8"/>
<reference evidence="2" key="2">
    <citation type="submission" date="2023-06" db="EMBL/GenBank/DDBJ databases">
        <authorList>
            <person name="Ma L."/>
            <person name="Liu K.-W."/>
            <person name="Li Z."/>
            <person name="Hsiao Y.-Y."/>
            <person name="Qi Y."/>
            <person name="Fu T."/>
            <person name="Tang G."/>
            <person name="Zhang D."/>
            <person name="Sun W.-H."/>
            <person name="Liu D.-K."/>
            <person name="Li Y."/>
            <person name="Chen G.-Z."/>
            <person name="Liu X.-D."/>
            <person name="Liao X.-Y."/>
            <person name="Jiang Y.-T."/>
            <person name="Yu X."/>
            <person name="Hao Y."/>
            <person name="Huang J."/>
            <person name="Zhao X.-W."/>
            <person name="Ke S."/>
            <person name="Chen Y.-Y."/>
            <person name="Wu W.-L."/>
            <person name="Hsu J.-L."/>
            <person name="Lin Y.-F."/>
            <person name="Huang M.-D."/>
            <person name="Li C.-Y."/>
            <person name="Huang L."/>
            <person name="Wang Z.-W."/>
            <person name="Zhao X."/>
            <person name="Zhong W.-Y."/>
            <person name="Peng D.-H."/>
            <person name="Ahmad S."/>
            <person name="Lan S."/>
            <person name="Zhang J.-S."/>
            <person name="Tsai W.-C."/>
            <person name="Van De Peer Y."/>
            <person name="Liu Z.-J."/>
        </authorList>
    </citation>
    <scope>NUCLEOTIDE SEQUENCE</scope>
    <source>
        <strain evidence="2">SCP</strain>
        <tissue evidence="2">Leaves</tissue>
    </source>
</reference>
<keyword evidence="1" id="KW-1133">Transmembrane helix</keyword>
<organism evidence="2 3">
    <name type="scientific">Acorus gramineus</name>
    <name type="common">Dwarf sweet flag</name>
    <dbReference type="NCBI Taxonomy" id="55184"/>
    <lineage>
        <taxon>Eukaryota</taxon>
        <taxon>Viridiplantae</taxon>
        <taxon>Streptophyta</taxon>
        <taxon>Embryophyta</taxon>
        <taxon>Tracheophyta</taxon>
        <taxon>Spermatophyta</taxon>
        <taxon>Magnoliopsida</taxon>
        <taxon>Liliopsida</taxon>
        <taxon>Acoraceae</taxon>
        <taxon>Acorus</taxon>
    </lineage>
</organism>
<sequence length="64" mass="7288">MGYRAASDACRVIPWPNGGPVTRWRMGSLPLLRLIGTPMMMMMMVQSPLISMENLHGRLRIFQL</sequence>
<protein>
    <submittedName>
        <fullName evidence="2">Uncharacterized protein</fullName>
    </submittedName>
</protein>
<comment type="caution">
    <text evidence="2">The sequence shown here is derived from an EMBL/GenBank/DDBJ whole genome shotgun (WGS) entry which is preliminary data.</text>
</comment>
<evidence type="ECO:0000256" key="1">
    <source>
        <dbReference type="SAM" id="Phobius"/>
    </source>
</evidence>
<keyword evidence="1" id="KW-0472">Membrane</keyword>
<keyword evidence="3" id="KW-1185">Reference proteome</keyword>
<proteinExistence type="predicted"/>
<reference evidence="2" key="1">
    <citation type="journal article" date="2023" name="Nat. Commun.">
        <title>Diploid and tetraploid genomes of Acorus and the evolution of monocots.</title>
        <authorList>
            <person name="Ma L."/>
            <person name="Liu K.W."/>
            <person name="Li Z."/>
            <person name="Hsiao Y.Y."/>
            <person name="Qi Y."/>
            <person name="Fu T."/>
            <person name="Tang G.D."/>
            <person name="Zhang D."/>
            <person name="Sun W.H."/>
            <person name="Liu D.K."/>
            <person name="Li Y."/>
            <person name="Chen G.Z."/>
            <person name="Liu X.D."/>
            <person name="Liao X.Y."/>
            <person name="Jiang Y.T."/>
            <person name="Yu X."/>
            <person name="Hao Y."/>
            <person name="Huang J."/>
            <person name="Zhao X.W."/>
            <person name="Ke S."/>
            <person name="Chen Y.Y."/>
            <person name="Wu W.L."/>
            <person name="Hsu J.L."/>
            <person name="Lin Y.F."/>
            <person name="Huang M.D."/>
            <person name="Li C.Y."/>
            <person name="Huang L."/>
            <person name="Wang Z.W."/>
            <person name="Zhao X."/>
            <person name="Zhong W.Y."/>
            <person name="Peng D.H."/>
            <person name="Ahmad S."/>
            <person name="Lan S."/>
            <person name="Zhang J.S."/>
            <person name="Tsai W.C."/>
            <person name="Van de Peer Y."/>
            <person name="Liu Z.J."/>
        </authorList>
    </citation>
    <scope>NUCLEOTIDE SEQUENCE</scope>
    <source>
        <strain evidence="2">SCP</strain>
    </source>
</reference>
<evidence type="ECO:0000313" key="3">
    <source>
        <dbReference type="Proteomes" id="UP001179952"/>
    </source>
</evidence>
<name>A0AAV9A1A8_ACOGR</name>
<accession>A0AAV9A1A8</accession>
<feature type="transmembrane region" description="Helical" evidence="1">
    <location>
        <begin position="31"/>
        <end position="50"/>
    </location>
</feature>
<dbReference type="Proteomes" id="UP001179952">
    <property type="component" value="Unassembled WGS sequence"/>
</dbReference>
<keyword evidence="1" id="KW-0812">Transmembrane</keyword>
<dbReference type="EMBL" id="JAUJYN010000043">
    <property type="protein sequence ID" value="KAK1257439.1"/>
    <property type="molecule type" value="Genomic_DNA"/>
</dbReference>
<evidence type="ECO:0000313" key="2">
    <source>
        <dbReference type="EMBL" id="KAK1257439.1"/>
    </source>
</evidence>
<gene>
    <name evidence="2" type="ORF">QJS04_geneDACA011599</name>
</gene>